<evidence type="ECO:0000256" key="3">
    <source>
        <dbReference type="ARBA" id="ARBA00022801"/>
    </source>
</evidence>
<comment type="cofactor">
    <cofactor evidence="1">
        <name>Zn(2+)</name>
        <dbReference type="ChEBI" id="CHEBI:29105"/>
    </cofactor>
</comment>
<comment type="caution">
    <text evidence="5">The sequence shown here is derived from an EMBL/GenBank/DDBJ whole genome shotgun (WGS) entry which is preliminary data.</text>
</comment>
<dbReference type="InterPro" id="IPR012656">
    <property type="entry name" value="CHP02421_QEGLA"/>
</dbReference>
<reference evidence="6" key="1">
    <citation type="journal article" date="2019" name="Int. J. Syst. Evol. Microbiol.">
        <title>The Global Catalogue of Microorganisms (GCM) 10K type strain sequencing project: providing services to taxonomists for standard genome sequencing and annotation.</title>
        <authorList>
            <consortium name="The Broad Institute Genomics Platform"/>
            <consortium name="The Broad Institute Genome Sequencing Center for Infectious Disease"/>
            <person name="Wu L."/>
            <person name="Ma J."/>
        </authorList>
    </citation>
    <scope>NUCLEOTIDE SEQUENCE [LARGE SCALE GENOMIC DNA]</scope>
    <source>
        <strain evidence="6">JCM 17805</strain>
    </source>
</reference>
<gene>
    <name evidence="5" type="ORF">GCM10023116_18490</name>
</gene>
<keyword evidence="2" id="KW-0645">Protease</keyword>
<keyword evidence="6" id="KW-1185">Reference proteome</keyword>
<dbReference type="EMBL" id="BAABFL010000135">
    <property type="protein sequence ID" value="GAA4649575.1"/>
    <property type="molecule type" value="Genomic_DNA"/>
</dbReference>
<dbReference type="RefSeq" id="WP_345195462.1">
    <property type="nucleotide sequence ID" value="NZ_BAABFL010000135.1"/>
</dbReference>
<dbReference type="Proteomes" id="UP001500604">
    <property type="component" value="Unassembled WGS sequence"/>
</dbReference>
<evidence type="ECO:0000313" key="5">
    <source>
        <dbReference type="EMBL" id="GAA4649575.1"/>
    </source>
</evidence>
<dbReference type="Pfam" id="PF08014">
    <property type="entry name" value="MATCAP"/>
    <property type="match status" value="1"/>
</dbReference>
<accession>A0ABP8V0F7</accession>
<organism evidence="5 6">
    <name type="scientific">Kistimonas scapharcae</name>
    <dbReference type="NCBI Taxonomy" id="1036133"/>
    <lineage>
        <taxon>Bacteria</taxon>
        <taxon>Pseudomonadati</taxon>
        <taxon>Pseudomonadota</taxon>
        <taxon>Gammaproteobacteria</taxon>
        <taxon>Oceanospirillales</taxon>
        <taxon>Endozoicomonadaceae</taxon>
        <taxon>Kistimonas</taxon>
    </lineage>
</organism>
<evidence type="ECO:0000313" key="6">
    <source>
        <dbReference type="Proteomes" id="UP001500604"/>
    </source>
</evidence>
<dbReference type="InterPro" id="IPR012548">
    <property type="entry name" value="MATCAP"/>
</dbReference>
<dbReference type="PANTHER" id="PTHR31817">
    <property type="match status" value="1"/>
</dbReference>
<protein>
    <submittedName>
        <fullName evidence="5">Flavohemoglobin expression-modulating QEGLA motif protein</fullName>
    </submittedName>
</protein>
<name>A0ABP8V0F7_9GAMM</name>
<dbReference type="NCBIfam" id="TIGR02421">
    <property type="entry name" value="QEGLA"/>
    <property type="match status" value="1"/>
</dbReference>
<evidence type="ECO:0000256" key="1">
    <source>
        <dbReference type="ARBA" id="ARBA00001947"/>
    </source>
</evidence>
<dbReference type="SMART" id="SM01154">
    <property type="entry name" value="DUF1704"/>
    <property type="match status" value="1"/>
</dbReference>
<proteinExistence type="predicted"/>
<evidence type="ECO:0000256" key="2">
    <source>
        <dbReference type="ARBA" id="ARBA00022670"/>
    </source>
</evidence>
<keyword evidence="3" id="KW-0378">Hydrolase</keyword>
<keyword evidence="4" id="KW-0482">Metalloprotease</keyword>
<evidence type="ECO:0000256" key="4">
    <source>
        <dbReference type="ARBA" id="ARBA00023049"/>
    </source>
</evidence>
<sequence length="395" mass="44929">MPKQQNQACPDVIKRFRQRHPVAWEIDQALFDMAKCTDALQYVNPLNLKRERKRFERLKSRYTPEFHYRQLAIDPYAFRQALYRLPVADIDDSLLRKLYCAIIDSYANKVDMLSALGTPRFLYESLRYYGEPQASDVESARFLLFAPELTEVEAEPRTITAQASLAMFEEAVEAMELTCSVALSDTLVARAMVNNSRNQLVVNSHALFTEREVQALIHHELGVHMCTTLNARMQPISTLRLGLPGNTHSQEGLAILCEYLSGNLSITRLKDLALRVMAVHWLVKGHDFSYVVQRLQTDFRTDPGVAFTVTTRVFRGGGFTKDYVYLSGLRDLLKCHASGQSLARLLLGKMSLPYRDVVEQLLARGDLVEPVFQPPALSMTVKKHPVMEYLVNSIQ</sequence>
<dbReference type="PANTHER" id="PTHR31817:SF0">
    <property type="entry name" value="CHROMOSOME UNDETERMINED SCAFFOLD_67, WHOLE GENOME SHOTGUN SEQUENCE"/>
    <property type="match status" value="1"/>
</dbReference>